<dbReference type="InterPro" id="IPR003822">
    <property type="entry name" value="PAH"/>
</dbReference>
<evidence type="ECO:0000256" key="8">
    <source>
        <dbReference type="SAM" id="MobiDB-lite"/>
    </source>
</evidence>
<keyword evidence="5" id="KW-0804">Transcription</keyword>
<keyword evidence="6 7" id="KW-0539">Nucleus</keyword>
<feature type="compositionally biased region" description="Acidic residues" evidence="8">
    <location>
        <begin position="1017"/>
        <end position="1027"/>
    </location>
</feature>
<keyword evidence="2" id="KW-0678">Repressor</keyword>
<keyword evidence="11" id="KW-1185">Reference proteome</keyword>
<feature type="compositionally biased region" description="Basic and acidic residues" evidence="8">
    <location>
        <begin position="428"/>
        <end position="456"/>
    </location>
</feature>
<dbReference type="InterPro" id="IPR039774">
    <property type="entry name" value="Sin3-like"/>
</dbReference>
<dbReference type="PANTHER" id="PTHR12346:SF0">
    <property type="entry name" value="SIN3A, ISOFORM G"/>
    <property type="match status" value="1"/>
</dbReference>
<dbReference type="GO" id="GO:0003714">
    <property type="term" value="F:transcription corepressor activity"/>
    <property type="evidence" value="ECO:0000318"/>
    <property type="project" value="GO_Central"/>
</dbReference>
<dbReference type="InterPro" id="IPR036600">
    <property type="entry name" value="PAH_sf"/>
</dbReference>
<feature type="region of interest" description="Disordered" evidence="8">
    <location>
        <begin position="204"/>
        <end position="304"/>
    </location>
</feature>
<proteinExistence type="predicted"/>
<name>A0A0K9PVM9_ZOSMR</name>
<dbReference type="Pfam" id="PF08295">
    <property type="entry name" value="Sin3_corepress"/>
    <property type="match status" value="1"/>
</dbReference>
<dbReference type="OMA" id="GLCRDAH"/>
<feature type="region of interest" description="Disordered" evidence="8">
    <location>
        <begin position="942"/>
        <end position="1086"/>
    </location>
</feature>
<evidence type="ECO:0000313" key="10">
    <source>
        <dbReference type="EMBL" id="KMZ73051.1"/>
    </source>
</evidence>
<evidence type="ECO:0000256" key="1">
    <source>
        <dbReference type="ARBA" id="ARBA00004123"/>
    </source>
</evidence>
<dbReference type="Pfam" id="PF16879">
    <property type="entry name" value="Sin3a_C"/>
    <property type="match status" value="1"/>
</dbReference>
<accession>A0A0K9PVM9</accession>
<evidence type="ECO:0000256" key="2">
    <source>
        <dbReference type="ARBA" id="ARBA00022491"/>
    </source>
</evidence>
<dbReference type="EMBL" id="LFYR01000607">
    <property type="protein sequence ID" value="KMZ73051.1"/>
    <property type="molecule type" value="Genomic_DNA"/>
</dbReference>
<reference evidence="11" key="1">
    <citation type="journal article" date="2016" name="Nature">
        <title>The genome of the seagrass Zostera marina reveals angiosperm adaptation to the sea.</title>
        <authorList>
            <person name="Olsen J.L."/>
            <person name="Rouze P."/>
            <person name="Verhelst B."/>
            <person name="Lin Y.-C."/>
            <person name="Bayer T."/>
            <person name="Collen J."/>
            <person name="Dattolo E."/>
            <person name="De Paoli E."/>
            <person name="Dittami S."/>
            <person name="Maumus F."/>
            <person name="Michel G."/>
            <person name="Kersting A."/>
            <person name="Lauritano C."/>
            <person name="Lohaus R."/>
            <person name="Toepel M."/>
            <person name="Tonon T."/>
            <person name="Vanneste K."/>
            <person name="Amirebrahimi M."/>
            <person name="Brakel J."/>
            <person name="Bostroem C."/>
            <person name="Chovatia M."/>
            <person name="Grimwood J."/>
            <person name="Jenkins J.W."/>
            <person name="Jueterbock A."/>
            <person name="Mraz A."/>
            <person name="Stam W.T."/>
            <person name="Tice H."/>
            <person name="Bornberg-Bauer E."/>
            <person name="Green P.J."/>
            <person name="Pearson G.A."/>
            <person name="Procaccini G."/>
            <person name="Duarte C.M."/>
            <person name="Schmutz J."/>
            <person name="Reusch T.B.H."/>
            <person name="Van de Peer Y."/>
        </authorList>
    </citation>
    <scope>NUCLEOTIDE SEQUENCE [LARGE SCALE GENOMIC DNA]</scope>
    <source>
        <strain evidence="11">cv. Finnish</strain>
    </source>
</reference>
<feature type="compositionally biased region" description="Acidic residues" evidence="8">
    <location>
        <begin position="1076"/>
        <end position="1086"/>
    </location>
</feature>
<evidence type="ECO:0000313" key="11">
    <source>
        <dbReference type="Proteomes" id="UP000036987"/>
    </source>
</evidence>
<dbReference type="GO" id="GO:0000118">
    <property type="term" value="C:histone deacetylase complex"/>
    <property type="evidence" value="ECO:0000318"/>
    <property type="project" value="GO_Central"/>
</dbReference>
<dbReference type="InterPro" id="IPR013194">
    <property type="entry name" value="HDAC_interact_dom"/>
</dbReference>
<dbReference type="SUPFAM" id="SSF47762">
    <property type="entry name" value="PAH2 domain"/>
    <property type="match status" value="3"/>
</dbReference>
<dbReference type="STRING" id="29655.A0A0K9PVM9"/>
<protein>
    <submittedName>
        <fullName evidence="10">Paired amphipathic helix protein Sin3</fullName>
    </submittedName>
</protein>
<keyword evidence="3" id="KW-0677">Repeat</keyword>
<dbReference type="Pfam" id="PF02671">
    <property type="entry name" value="PAH"/>
    <property type="match status" value="3"/>
</dbReference>
<dbReference type="FunFam" id="1.20.1160.11:FF:000003">
    <property type="entry name" value="Paired amphipathic helix SIN3-like protein"/>
    <property type="match status" value="1"/>
</dbReference>
<gene>
    <name evidence="10" type="ORF">ZOSMA_155G00490</name>
</gene>
<evidence type="ECO:0000256" key="6">
    <source>
        <dbReference type="ARBA" id="ARBA00023242"/>
    </source>
</evidence>
<dbReference type="OrthoDB" id="10265969at2759"/>
<keyword evidence="4" id="KW-0805">Transcription regulation</keyword>
<sequence>MKRFRDDGYGNGTVGSSLSRPISSRGDLLGQNNMATSTTSTGNQKLTTNDALTYLKAVKDIFHDNKEKYDEFLEVMKDFKAQRVDTGGVIERVNELFRGHRQLILGFNTFLPKGYEITLPETPETPEEKRPVEFQEAINFVNKIKTRFRSDDRVYKSFLDILNMYRKESKSIQEVFHEVSILFKSHSDLLDEFTHFLPEASAVASQFPSSSGRPFGPRDDRNFAKPSMKHLEKRERTYISHNDRDPSVDRPDLEHDKQRKRSDRDREDRRDHGRDDKELEKDSRELDNVPRTRKLPRRTDDQSMEQLLQGGEGSENIGMYFNSASFYDDKNILKSVYTQEFNFCEKVKEKLHPDNYQEFLKCLHIYSKEIISRTDLKNLVGDILGKYSDLMDGFNDFLAHCENIDGFLAGVFNKKHLPRPVKVEIKDNEREREKDEREKDRDRSKEREKEKQRTENSSHFVSNDAAGHRGSLSKEKYNFSKPISELDLSNSERCSPSYRLLPKNYIIPQSSHRTEIGASVLNDSWVSVTSGSEDYSFKHMRKNQYEESLFRCEDDRFELDMLLESVNITTKRVEETIEKMQENAVKPESTIRFEDHFTALTYRCIERLYGDHGLDVMDVLRKNACLALPVILTRLKQKQEEWVRCRSDFNKVWAEIYAKNYHKSLDHRSFYFKQQDMKNLSTKALLAEIKEINEKKRKEDDALLAIAAGNRRPILPNMEFEFLDMDVHEDLYRIIKYSCGEVCSSIEQVDKVMRIWTTFLEPMLGIPSRPHGIEDKDATAVKTNGDNSPGADCVGGHTKHSDLVFNGDENIPIEDTSSCWARLDNSDVADKKIHDVDLMPYQKDVCSTPLNGKLQNNAHTPDKVSGFGIQSACIDQLTDSISVRPELCHGVSTTHSKSALVGSDSLVEQPHLPGVDGHVKSVVANGGIMMDRHVLPVISAKNHRSSDGSAHNNMKVEREEGELSPNGDFEEDNFIGFEEPARVVSMPKEKDGGSASRPFPSRIEEVSVRSGVAAGDNDIDADDEGDESAQRSTEDSENVSEAGEDVSGSESGDGEDCSREDNEEEEADPDNKVESEGEAEEIVDAEGEGTSILFSERFLYTAKPLAKHVPLSLHNKEDKVSHIFYGNDSFYVLFRLHQILYDRILSAKVNSTTAERKWKTVKDTNSSNLYAKFMSALYSLLDGSADNTKFEDECRAIIGTQSYVLFTLDKLIYKVVKQLQVFTSDEMSNKLLQLHAYENSRRPERCIDLVYHENARVLLYDESVYRFESWSSPTRLSMQLMDSGYEKPEMAAVSMDPSFSSYLNNDFLSIPKHKVVHNVFLKRIKRKRWSTDENSATCQAMEGVHVRNGLECKISCSSSKVSYVLDTEDIIYRRIKRHRSNKKDESDPRGSKFHLFQTKCVG</sequence>
<dbReference type="PROSITE" id="PS51477">
    <property type="entry name" value="PAH"/>
    <property type="match status" value="3"/>
</dbReference>
<comment type="subcellular location">
    <subcellularLocation>
        <location evidence="1 7">Nucleus</location>
    </subcellularLocation>
</comment>
<feature type="domain" description="Histone deacetylase interacting" evidence="9">
    <location>
        <begin position="490"/>
        <end position="590"/>
    </location>
</feature>
<dbReference type="Gene3D" id="1.20.1160.11">
    <property type="entry name" value="Paired amphipathic helix"/>
    <property type="match status" value="3"/>
</dbReference>
<feature type="compositionally biased region" description="Polar residues" evidence="8">
    <location>
        <begin position="30"/>
        <end position="44"/>
    </location>
</feature>
<dbReference type="FunFam" id="1.20.1160.11:FF:000001">
    <property type="entry name" value="Paired amphipathic helix protein Sin3"/>
    <property type="match status" value="1"/>
</dbReference>
<evidence type="ECO:0000259" key="9">
    <source>
        <dbReference type="SMART" id="SM00761"/>
    </source>
</evidence>
<feature type="compositionally biased region" description="Acidic residues" evidence="8">
    <location>
        <begin position="1035"/>
        <end position="1044"/>
    </location>
</feature>
<dbReference type="FunFam" id="1.20.1160.11:FF:000002">
    <property type="entry name" value="Paired amphipathic helix protein SIN3"/>
    <property type="match status" value="1"/>
</dbReference>
<dbReference type="SMART" id="SM00761">
    <property type="entry name" value="HDAC_interact"/>
    <property type="match status" value="1"/>
</dbReference>
<dbReference type="Proteomes" id="UP000036987">
    <property type="component" value="Unassembled WGS sequence"/>
</dbReference>
<evidence type="ECO:0000256" key="5">
    <source>
        <dbReference type="ARBA" id="ARBA00023163"/>
    </source>
</evidence>
<dbReference type="PANTHER" id="PTHR12346">
    <property type="entry name" value="SIN3B-RELATED"/>
    <property type="match status" value="1"/>
</dbReference>
<dbReference type="GO" id="GO:0000785">
    <property type="term" value="C:chromatin"/>
    <property type="evidence" value="ECO:0000318"/>
    <property type="project" value="GO_Central"/>
</dbReference>
<comment type="caution">
    <text evidence="10">The sequence shown here is derived from an EMBL/GenBank/DDBJ whole genome shotgun (WGS) entry which is preliminary data.</text>
</comment>
<dbReference type="GO" id="GO:0000122">
    <property type="term" value="P:negative regulation of transcription by RNA polymerase II"/>
    <property type="evidence" value="ECO:0000318"/>
    <property type="project" value="GO_Central"/>
</dbReference>
<evidence type="ECO:0000256" key="3">
    <source>
        <dbReference type="ARBA" id="ARBA00022737"/>
    </source>
</evidence>
<evidence type="ECO:0000256" key="7">
    <source>
        <dbReference type="PROSITE-ProRule" id="PRU00810"/>
    </source>
</evidence>
<feature type="region of interest" description="Disordered" evidence="8">
    <location>
        <begin position="1"/>
        <end position="44"/>
    </location>
</feature>
<dbReference type="InterPro" id="IPR031693">
    <property type="entry name" value="Sin3_C"/>
</dbReference>
<feature type="region of interest" description="Disordered" evidence="8">
    <location>
        <begin position="428"/>
        <end position="473"/>
    </location>
</feature>
<organism evidence="10 11">
    <name type="scientific">Zostera marina</name>
    <name type="common">Eelgrass</name>
    <dbReference type="NCBI Taxonomy" id="29655"/>
    <lineage>
        <taxon>Eukaryota</taxon>
        <taxon>Viridiplantae</taxon>
        <taxon>Streptophyta</taxon>
        <taxon>Embryophyta</taxon>
        <taxon>Tracheophyta</taxon>
        <taxon>Spermatophyta</taxon>
        <taxon>Magnoliopsida</taxon>
        <taxon>Liliopsida</taxon>
        <taxon>Zosteraceae</taxon>
        <taxon>Zostera</taxon>
    </lineage>
</organism>
<feature type="compositionally biased region" description="Basic and acidic residues" evidence="8">
    <location>
        <begin position="216"/>
        <end position="290"/>
    </location>
</feature>
<evidence type="ECO:0000256" key="4">
    <source>
        <dbReference type="ARBA" id="ARBA00023015"/>
    </source>
</evidence>